<dbReference type="GO" id="GO:0006633">
    <property type="term" value="P:fatty acid biosynthetic process"/>
    <property type="evidence" value="ECO:0007669"/>
    <property type="project" value="UniProtKB-KW"/>
</dbReference>
<keyword evidence="5" id="KW-0547">Nucleotide-binding</keyword>
<dbReference type="AlphaFoldDB" id="A0A0R1W930"/>
<dbReference type="GO" id="GO:0016743">
    <property type="term" value="F:carboxyl- or carbamoyltransferase activity"/>
    <property type="evidence" value="ECO:0007669"/>
    <property type="project" value="InterPro"/>
</dbReference>
<keyword evidence="6" id="KW-0276">Fatty acid metabolism</keyword>
<dbReference type="GO" id="GO:0003989">
    <property type="term" value="F:acetyl-CoA carboxylase activity"/>
    <property type="evidence" value="ECO:0007669"/>
    <property type="project" value="InterPro"/>
</dbReference>
<dbReference type="PANTHER" id="PTHR42853">
    <property type="entry name" value="ACETYL-COENZYME A CARBOXYLASE CARBOXYL TRANSFERASE SUBUNIT ALPHA"/>
    <property type="match status" value="1"/>
</dbReference>
<evidence type="ECO:0000313" key="13">
    <source>
        <dbReference type="Proteomes" id="UP000051820"/>
    </source>
</evidence>
<feature type="domain" description="CoA carboxyltransferase C-terminal" evidence="11">
    <location>
        <begin position="1"/>
        <end position="227"/>
    </location>
</feature>
<organism evidence="12 13">
    <name type="scientific">Paucilactobacillus suebicus DSM 5007 = KCTC 3549</name>
    <dbReference type="NCBI Taxonomy" id="1423807"/>
    <lineage>
        <taxon>Bacteria</taxon>
        <taxon>Bacillati</taxon>
        <taxon>Bacillota</taxon>
        <taxon>Bacilli</taxon>
        <taxon>Lactobacillales</taxon>
        <taxon>Lactobacillaceae</taxon>
        <taxon>Paucilactobacillus</taxon>
    </lineage>
</organism>
<comment type="caution">
    <text evidence="12">The sequence shown here is derived from an EMBL/GenBank/DDBJ whole genome shotgun (WGS) entry which is preliminary data.</text>
</comment>
<dbReference type="Proteomes" id="UP000051820">
    <property type="component" value="Unassembled WGS sequence"/>
</dbReference>
<dbReference type="STRING" id="1423807.FD16_GL000571"/>
<dbReference type="Pfam" id="PF03255">
    <property type="entry name" value="ACCA"/>
    <property type="match status" value="1"/>
</dbReference>
<evidence type="ECO:0000256" key="9">
    <source>
        <dbReference type="ARBA" id="ARBA00023160"/>
    </source>
</evidence>
<keyword evidence="8" id="KW-0443">Lipid metabolism</keyword>
<keyword evidence="13" id="KW-1185">Reference proteome</keyword>
<dbReference type="PRINTS" id="PR01069">
    <property type="entry name" value="ACCCTRFRASEA"/>
</dbReference>
<evidence type="ECO:0000256" key="2">
    <source>
        <dbReference type="ARBA" id="ARBA00011883"/>
    </source>
</evidence>
<dbReference type="RefSeq" id="WP_010622980.1">
    <property type="nucleotide sequence ID" value="NZ_AZGF01000016.1"/>
</dbReference>
<dbReference type="EC" id="2.1.3.15" evidence="2"/>
<dbReference type="PANTHER" id="PTHR42853:SF3">
    <property type="entry name" value="ACETYL-COENZYME A CARBOXYLASE CARBOXYL TRANSFERASE SUBUNIT ALPHA, CHLOROPLASTIC"/>
    <property type="match status" value="1"/>
</dbReference>
<comment type="pathway">
    <text evidence="1">Lipid metabolism; malonyl-CoA biosynthesis; malonyl-CoA from acetyl-CoA: step 1/1.</text>
</comment>
<evidence type="ECO:0000256" key="8">
    <source>
        <dbReference type="ARBA" id="ARBA00023098"/>
    </source>
</evidence>
<keyword evidence="3" id="KW-0444">Lipid biosynthesis</keyword>
<dbReference type="EMBL" id="AZGF01000016">
    <property type="protein sequence ID" value="KRM11654.1"/>
    <property type="molecule type" value="Genomic_DNA"/>
</dbReference>
<dbReference type="InterPro" id="IPR029045">
    <property type="entry name" value="ClpP/crotonase-like_dom_sf"/>
</dbReference>
<reference evidence="12 13" key="1">
    <citation type="journal article" date="2015" name="Genome Announc.">
        <title>Expanding the biotechnology potential of lactobacilli through comparative genomics of 213 strains and associated genera.</title>
        <authorList>
            <person name="Sun Z."/>
            <person name="Harris H.M."/>
            <person name="McCann A."/>
            <person name="Guo C."/>
            <person name="Argimon S."/>
            <person name="Zhang W."/>
            <person name="Yang X."/>
            <person name="Jeffery I.B."/>
            <person name="Cooney J.C."/>
            <person name="Kagawa T.F."/>
            <person name="Liu W."/>
            <person name="Song Y."/>
            <person name="Salvetti E."/>
            <person name="Wrobel A."/>
            <person name="Rasinkangas P."/>
            <person name="Parkhill J."/>
            <person name="Rea M.C."/>
            <person name="O'Sullivan O."/>
            <person name="Ritari J."/>
            <person name="Douillard F.P."/>
            <person name="Paul Ross R."/>
            <person name="Yang R."/>
            <person name="Briner A.E."/>
            <person name="Felis G.E."/>
            <person name="de Vos W.M."/>
            <person name="Barrangou R."/>
            <person name="Klaenhammer T.R."/>
            <person name="Caufield P.W."/>
            <person name="Cui Y."/>
            <person name="Zhang H."/>
            <person name="O'Toole P.W."/>
        </authorList>
    </citation>
    <scope>NUCLEOTIDE SEQUENCE [LARGE SCALE GENOMIC DNA]</scope>
    <source>
        <strain evidence="12 13">DSM 5007</strain>
    </source>
</reference>
<dbReference type="Gene3D" id="3.90.226.10">
    <property type="entry name" value="2-enoyl-CoA Hydratase, Chain A, domain 1"/>
    <property type="match status" value="1"/>
</dbReference>
<dbReference type="GO" id="GO:0005524">
    <property type="term" value="F:ATP binding"/>
    <property type="evidence" value="ECO:0007669"/>
    <property type="project" value="UniProtKB-KW"/>
</dbReference>
<keyword evidence="4 12" id="KW-0808">Transferase</keyword>
<proteinExistence type="predicted"/>
<evidence type="ECO:0000313" key="12">
    <source>
        <dbReference type="EMBL" id="KRM11654.1"/>
    </source>
</evidence>
<evidence type="ECO:0000256" key="3">
    <source>
        <dbReference type="ARBA" id="ARBA00022516"/>
    </source>
</evidence>
<dbReference type="NCBIfam" id="NF041504">
    <property type="entry name" value="AccA_sub"/>
    <property type="match status" value="1"/>
</dbReference>
<dbReference type="PATRIC" id="fig|1423807.3.peg.580"/>
<dbReference type="GO" id="GO:2001295">
    <property type="term" value="P:malonyl-CoA biosynthetic process"/>
    <property type="evidence" value="ECO:0007669"/>
    <property type="project" value="UniProtKB-UniPathway"/>
</dbReference>
<evidence type="ECO:0000256" key="10">
    <source>
        <dbReference type="ARBA" id="ARBA00049152"/>
    </source>
</evidence>
<dbReference type="GO" id="GO:0009317">
    <property type="term" value="C:acetyl-CoA carboxylase complex"/>
    <property type="evidence" value="ECO:0007669"/>
    <property type="project" value="InterPro"/>
</dbReference>
<evidence type="ECO:0000259" key="11">
    <source>
        <dbReference type="PROSITE" id="PS50989"/>
    </source>
</evidence>
<dbReference type="eggNOG" id="COG0825">
    <property type="taxonomic scope" value="Bacteria"/>
</dbReference>
<evidence type="ECO:0000256" key="6">
    <source>
        <dbReference type="ARBA" id="ARBA00022832"/>
    </source>
</evidence>
<comment type="catalytic activity">
    <reaction evidence="10">
        <text>N(6)-carboxybiotinyl-L-lysyl-[protein] + acetyl-CoA = N(6)-biotinyl-L-lysyl-[protein] + malonyl-CoA</text>
        <dbReference type="Rhea" id="RHEA:54728"/>
        <dbReference type="Rhea" id="RHEA-COMP:10505"/>
        <dbReference type="Rhea" id="RHEA-COMP:10506"/>
        <dbReference type="ChEBI" id="CHEBI:57288"/>
        <dbReference type="ChEBI" id="CHEBI:57384"/>
        <dbReference type="ChEBI" id="CHEBI:83144"/>
        <dbReference type="ChEBI" id="CHEBI:83145"/>
        <dbReference type="EC" id="2.1.3.15"/>
    </reaction>
</comment>
<dbReference type="SUPFAM" id="SSF52096">
    <property type="entry name" value="ClpP/crotonase"/>
    <property type="match status" value="1"/>
</dbReference>
<dbReference type="PROSITE" id="PS50989">
    <property type="entry name" value="COA_CT_CTER"/>
    <property type="match status" value="1"/>
</dbReference>
<evidence type="ECO:0000256" key="4">
    <source>
        <dbReference type="ARBA" id="ARBA00022679"/>
    </source>
</evidence>
<dbReference type="UniPathway" id="UPA00655">
    <property type="reaction ID" value="UER00711"/>
</dbReference>
<name>A0A0R1W930_9LACO</name>
<dbReference type="OrthoDB" id="9808023at2"/>
<protein>
    <recommendedName>
        <fullName evidence="2">acetyl-CoA carboxytransferase</fullName>
        <ecNumber evidence="2">2.1.3.15</ecNumber>
    </recommendedName>
</protein>
<dbReference type="InterPro" id="IPR011763">
    <property type="entry name" value="COA_CT_C"/>
</dbReference>
<keyword evidence="7" id="KW-0067">ATP-binding</keyword>
<keyword evidence="9" id="KW-0275">Fatty acid biosynthesis</keyword>
<dbReference type="InterPro" id="IPR001095">
    <property type="entry name" value="Acetyl_CoA_COase_a_su"/>
</dbReference>
<sequence>MTLEEQLKLIRSAERISGMDIISNLITDFVEIHGDRVTGDDHALIGGIGLFGSRPVTVLTVNRGKTPQQRQRFNGGMVSASGYRKATRLVEAAQRFGRPVISFIDTPGADASELSEYQGQSQAIADMIDVMGRLTVPNIGVILGEGHSGGALAFTNANQILMLENAIFSVASPEAVASIVKSDHDLSDDLPMTAQALKRLGLIDQIITEDDQIIGRIRRAVDEAIEKTDKFSGPQLVKMRQTKFLDFLKQWK</sequence>
<accession>A0A0R1W930</accession>
<evidence type="ECO:0000256" key="7">
    <source>
        <dbReference type="ARBA" id="ARBA00022840"/>
    </source>
</evidence>
<evidence type="ECO:0000256" key="1">
    <source>
        <dbReference type="ARBA" id="ARBA00004956"/>
    </source>
</evidence>
<evidence type="ECO:0000256" key="5">
    <source>
        <dbReference type="ARBA" id="ARBA00022741"/>
    </source>
</evidence>
<gene>
    <name evidence="12" type="ORF">FD16_GL000571</name>
</gene>